<gene>
    <name evidence="2" type="ORF">ACFQ41_05400</name>
</gene>
<evidence type="ECO:0000313" key="2">
    <source>
        <dbReference type="EMBL" id="MFD1398737.1"/>
    </source>
</evidence>
<feature type="region of interest" description="Disordered" evidence="1">
    <location>
        <begin position="22"/>
        <end position="50"/>
    </location>
</feature>
<comment type="caution">
    <text evidence="2">The sequence shown here is derived from an EMBL/GenBank/DDBJ whole genome shotgun (WGS) entry which is preliminary data.</text>
</comment>
<dbReference type="EMBL" id="JBHTOA010000023">
    <property type="protein sequence ID" value="MFD1398737.1"/>
    <property type="molecule type" value="Genomic_DNA"/>
</dbReference>
<dbReference type="Proteomes" id="UP001597199">
    <property type="component" value="Unassembled WGS sequence"/>
</dbReference>
<sequence length="50" mass="5495">MGLKVNTKTDWGEMFDKFATVPEEAKATGNDPKKQEEQAKAAKAKKAAKK</sequence>
<name>A0ABW4BI13_9LACO</name>
<keyword evidence="3" id="KW-1185">Reference proteome</keyword>
<protein>
    <submittedName>
        <fullName evidence="2">SPJ_0845 family protein</fullName>
    </submittedName>
</protein>
<proteinExistence type="predicted"/>
<dbReference type="RefSeq" id="WP_204118751.1">
    <property type="nucleotide sequence ID" value="NZ_BOLV01000007.1"/>
</dbReference>
<reference evidence="3" key="1">
    <citation type="journal article" date="2019" name="Int. J. Syst. Evol. Microbiol.">
        <title>The Global Catalogue of Microorganisms (GCM) 10K type strain sequencing project: providing services to taxonomists for standard genome sequencing and annotation.</title>
        <authorList>
            <consortium name="The Broad Institute Genomics Platform"/>
            <consortium name="The Broad Institute Genome Sequencing Center for Infectious Disease"/>
            <person name="Wu L."/>
            <person name="Ma J."/>
        </authorList>
    </citation>
    <scope>NUCLEOTIDE SEQUENCE [LARGE SCALE GENOMIC DNA]</scope>
    <source>
        <strain evidence="3">CCM 9110</strain>
    </source>
</reference>
<evidence type="ECO:0000313" key="3">
    <source>
        <dbReference type="Proteomes" id="UP001597199"/>
    </source>
</evidence>
<organism evidence="2 3">
    <name type="scientific">Lacticaseibacillus suilingensis</name>
    <dbReference type="NCBI Taxonomy" id="2799577"/>
    <lineage>
        <taxon>Bacteria</taxon>
        <taxon>Bacillati</taxon>
        <taxon>Bacillota</taxon>
        <taxon>Bacilli</taxon>
        <taxon>Lactobacillales</taxon>
        <taxon>Lactobacillaceae</taxon>
        <taxon>Lacticaseibacillus</taxon>
    </lineage>
</organism>
<evidence type="ECO:0000256" key="1">
    <source>
        <dbReference type="SAM" id="MobiDB-lite"/>
    </source>
</evidence>
<dbReference type="NCBIfam" id="NF040897">
    <property type="entry name" value="SPJ_0845_Nterm"/>
    <property type="match status" value="1"/>
</dbReference>
<accession>A0ABW4BI13</accession>
<dbReference type="InterPro" id="IPR047909">
    <property type="entry name" value="SPJ_0845-like_N"/>
</dbReference>
<feature type="compositionally biased region" description="Basic and acidic residues" evidence="1">
    <location>
        <begin position="23"/>
        <end position="40"/>
    </location>
</feature>